<organism evidence="6 7">
    <name type="scientific">Inhella proteolytica</name>
    <dbReference type="NCBI Taxonomy" id="2795029"/>
    <lineage>
        <taxon>Bacteria</taxon>
        <taxon>Pseudomonadati</taxon>
        <taxon>Pseudomonadota</taxon>
        <taxon>Betaproteobacteria</taxon>
        <taxon>Burkholderiales</taxon>
        <taxon>Sphaerotilaceae</taxon>
        <taxon>Inhella</taxon>
    </lineage>
</organism>
<dbReference type="GO" id="GO:0052621">
    <property type="term" value="F:diguanylate cyclase activity"/>
    <property type="evidence" value="ECO:0007669"/>
    <property type="project" value="UniProtKB-EC"/>
</dbReference>
<evidence type="ECO:0000259" key="5">
    <source>
        <dbReference type="PROSITE" id="PS50887"/>
    </source>
</evidence>
<dbReference type="Gene3D" id="3.30.70.270">
    <property type="match status" value="1"/>
</dbReference>
<dbReference type="EMBL" id="JAEDAK010000006">
    <property type="protein sequence ID" value="MBH9577325.1"/>
    <property type="molecule type" value="Genomic_DNA"/>
</dbReference>
<dbReference type="Pfam" id="PF00990">
    <property type="entry name" value="GGDEF"/>
    <property type="match status" value="1"/>
</dbReference>
<dbReference type="Proteomes" id="UP000613266">
    <property type="component" value="Unassembled WGS sequence"/>
</dbReference>
<protein>
    <recommendedName>
        <fullName evidence="1">diguanylate cyclase</fullName>
        <ecNumber evidence="1">2.7.7.65</ecNumber>
    </recommendedName>
</protein>
<keyword evidence="3" id="KW-0472">Membrane</keyword>
<dbReference type="InterPro" id="IPR000160">
    <property type="entry name" value="GGDEF_dom"/>
</dbReference>
<dbReference type="CDD" id="cd01949">
    <property type="entry name" value="GGDEF"/>
    <property type="match status" value="1"/>
</dbReference>
<keyword evidence="3" id="KW-1133">Transmembrane helix</keyword>
<reference evidence="6" key="1">
    <citation type="submission" date="2020-12" db="EMBL/GenBank/DDBJ databases">
        <title>The genome sequence of Inhella sp. 1Y17.</title>
        <authorList>
            <person name="Liu Y."/>
        </authorList>
    </citation>
    <scope>NUCLEOTIDE SEQUENCE</scope>
    <source>
        <strain evidence="6">1Y17</strain>
    </source>
</reference>
<evidence type="ECO:0000256" key="3">
    <source>
        <dbReference type="SAM" id="Phobius"/>
    </source>
</evidence>
<dbReference type="PROSITE" id="PS50887">
    <property type="entry name" value="GGDEF"/>
    <property type="match status" value="1"/>
</dbReference>
<dbReference type="SUPFAM" id="SSF48452">
    <property type="entry name" value="TPR-like"/>
    <property type="match status" value="1"/>
</dbReference>
<name>A0A931NI90_9BURK</name>
<keyword evidence="4" id="KW-0732">Signal</keyword>
<dbReference type="EC" id="2.7.7.65" evidence="1"/>
<dbReference type="InterPro" id="IPR043128">
    <property type="entry name" value="Rev_trsase/Diguanyl_cyclase"/>
</dbReference>
<proteinExistence type="predicted"/>
<evidence type="ECO:0000313" key="6">
    <source>
        <dbReference type="EMBL" id="MBH9577325.1"/>
    </source>
</evidence>
<evidence type="ECO:0000256" key="2">
    <source>
        <dbReference type="ARBA" id="ARBA00034247"/>
    </source>
</evidence>
<dbReference type="GO" id="GO:0043709">
    <property type="term" value="P:cell adhesion involved in single-species biofilm formation"/>
    <property type="evidence" value="ECO:0007669"/>
    <property type="project" value="TreeGrafter"/>
</dbReference>
<dbReference type="NCBIfam" id="TIGR00254">
    <property type="entry name" value="GGDEF"/>
    <property type="match status" value="1"/>
</dbReference>
<feature type="domain" description="GGDEF" evidence="5">
    <location>
        <begin position="504"/>
        <end position="642"/>
    </location>
</feature>
<dbReference type="InterPro" id="IPR050469">
    <property type="entry name" value="Diguanylate_Cyclase"/>
</dbReference>
<comment type="caution">
    <text evidence="6">The sequence shown here is derived from an EMBL/GenBank/DDBJ whole genome shotgun (WGS) entry which is preliminary data.</text>
</comment>
<sequence>MSGLFRTAWLRRALQLAPQALVALAAWVSLGALSSAQATPSDAATERRLAELLARAYDHPQQVLGELKQLEPTQADATAYVRARVAVLQGELEPALQWARQNPQQARQRLVQGLVHERQGRNAEAAQAAGQVIAELEPACKDWKGPAEGPLSCDFRPLHDAQRLLARTLKRAGQLSPALQAVTAALALSRAGQDDETAARDLAEAADLHELLEQPELARRALTDALRQAAQTPRTLAAVKSYEAALAVRRNDRETQRKALEEALALARQADLPRTHALLQAALADFYLHADQPEQARQLAEAALPLLQRFGEPRALRTARHNLAVALVKLRAFDAARAQIALLEQMPVGEDDTRSRAEELRELGEAWTAVGLAKEALAHYHAERRLTLDVQQRAREAVLAELRAKYDADQQKAKVELLRRERAVQDQTLANQSMARKVTGIGAVLLGLCAVIAVLALARMRKAHLRLRANQALLQVLSERDPLTQLANRRHFLAAMQARGAEPLTGGLLMLDIDHFKRINDGHGHGAGDQVIQAIAKRLQRTLREGDLLVRWGGEEFLIMAPSLKPAHVQLLADRLLIAVADAPVSIGAEQQLRVTISIGFVCFPLPPAGLSLHWERAVNWADLALYAAKHRGRNRAVGITEAQAEDEEAQARIEADFEGAALAARIKLAQVNGPLQLGSTQPST</sequence>
<dbReference type="PANTHER" id="PTHR45138">
    <property type="entry name" value="REGULATORY COMPONENTS OF SENSORY TRANSDUCTION SYSTEM"/>
    <property type="match status" value="1"/>
</dbReference>
<dbReference type="SMART" id="SM00267">
    <property type="entry name" value="GGDEF"/>
    <property type="match status" value="1"/>
</dbReference>
<feature type="signal peptide" evidence="4">
    <location>
        <begin position="1"/>
        <end position="38"/>
    </location>
</feature>
<keyword evidence="3" id="KW-0812">Transmembrane</keyword>
<evidence type="ECO:0000313" key="7">
    <source>
        <dbReference type="Proteomes" id="UP000613266"/>
    </source>
</evidence>
<evidence type="ECO:0000256" key="1">
    <source>
        <dbReference type="ARBA" id="ARBA00012528"/>
    </source>
</evidence>
<dbReference type="InterPro" id="IPR029787">
    <property type="entry name" value="Nucleotide_cyclase"/>
</dbReference>
<dbReference type="PANTHER" id="PTHR45138:SF9">
    <property type="entry name" value="DIGUANYLATE CYCLASE DGCM-RELATED"/>
    <property type="match status" value="1"/>
</dbReference>
<dbReference type="RefSeq" id="WP_198111096.1">
    <property type="nucleotide sequence ID" value="NZ_JAEDAK010000006.1"/>
</dbReference>
<dbReference type="GO" id="GO:0005886">
    <property type="term" value="C:plasma membrane"/>
    <property type="evidence" value="ECO:0007669"/>
    <property type="project" value="TreeGrafter"/>
</dbReference>
<comment type="catalytic activity">
    <reaction evidence="2">
        <text>2 GTP = 3',3'-c-di-GMP + 2 diphosphate</text>
        <dbReference type="Rhea" id="RHEA:24898"/>
        <dbReference type="ChEBI" id="CHEBI:33019"/>
        <dbReference type="ChEBI" id="CHEBI:37565"/>
        <dbReference type="ChEBI" id="CHEBI:58805"/>
        <dbReference type="EC" id="2.7.7.65"/>
    </reaction>
</comment>
<accession>A0A931NI90</accession>
<dbReference type="GO" id="GO:1902201">
    <property type="term" value="P:negative regulation of bacterial-type flagellum-dependent cell motility"/>
    <property type="evidence" value="ECO:0007669"/>
    <property type="project" value="TreeGrafter"/>
</dbReference>
<dbReference type="AlphaFoldDB" id="A0A931NI90"/>
<keyword evidence="7" id="KW-1185">Reference proteome</keyword>
<feature type="chain" id="PRO_5037252709" description="diguanylate cyclase" evidence="4">
    <location>
        <begin position="39"/>
        <end position="685"/>
    </location>
</feature>
<dbReference type="Gene3D" id="1.25.40.10">
    <property type="entry name" value="Tetratricopeptide repeat domain"/>
    <property type="match status" value="2"/>
</dbReference>
<dbReference type="InterPro" id="IPR011990">
    <property type="entry name" value="TPR-like_helical_dom_sf"/>
</dbReference>
<dbReference type="FunFam" id="3.30.70.270:FF:000001">
    <property type="entry name" value="Diguanylate cyclase domain protein"/>
    <property type="match status" value="1"/>
</dbReference>
<evidence type="ECO:0000256" key="4">
    <source>
        <dbReference type="SAM" id="SignalP"/>
    </source>
</evidence>
<feature type="transmembrane region" description="Helical" evidence="3">
    <location>
        <begin position="438"/>
        <end position="458"/>
    </location>
</feature>
<gene>
    <name evidence="6" type="ORF">I7X39_10485</name>
</gene>
<dbReference type="SUPFAM" id="SSF55073">
    <property type="entry name" value="Nucleotide cyclase"/>
    <property type="match status" value="1"/>
</dbReference>